<dbReference type="GeneID" id="98170753"/>
<evidence type="ECO:0000256" key="1">
    <source>
        <dbReference type="SAM" id="MobiDB-lite"/>
    </source>
</evidence>
<keyword evidence="3" id="KW-1185">Reference proteome</keyword>
<proteinExistence type="predicted"/>
<sequence length="250" mass="27797">MDPLSVIASTIAIAQALGFGIKKCKSFANSSVEFCDMLNELSTLQGWLDQLCALNVSGNMVPANVIDSLRTVRTELQLVVDEMNYIATRFLDHDHRKLDSNEKHKISTLSWQRHRRMVPQLRDRAKRCREELSTCIGLLSLSQQLQHGRAILEIQEIAESSSHALDQQLSNILNISQDHNSIVSSTLSRLETRIDTIASHLSTTLPNQPETNSNFKSQGASTGARSSVVHMQTALRQACASMSLEWQEAG</sequence>
<name>A0ABQ0FWB3_9PEZI</name>
<protein>
    <recommendedName>
        <fullName evidence="4">Fungal N-terminal domain-containing protein</fullName>
    </recommendedName>
</protein>
<dbReference type="EMBL" id="BAAFSV010000001">
    <property type="protein sequence ID" value="GAB1309798.1"/>
    <property type="molecule type" value="Genomic_DNA"/>
</dbReference>
<comment type="caution">
    <text evidence="2">The sequence shown here is derived from an EMBL/GenBank/DDBJ whole genome shotgun (WGS) entry which is preliminary data.</text>
</comment>
<evidence type="ECO:0000313" key="2">
    <source>
        <dbReference type="EMBL" id="GAB1309798.1"/>
    </source>
</evidence>
<accession>A0ABQ0FWB3</accession>
<organism evidence="2 3">
    <name type="scientific">Madurella fahalii</name>
    <dbReference type="NCBI Taxonomy" id="1157608"/>
    <lineage>
        <taxon>Eukaryota</taxon>
        <taxon>Fungi</taxon>
        <taxon>Dikarya</taxon>
        <taxon>Ascomycota</taxon>
        <taxon>Pezizomycotina</taxon>
        <taxon>Sordariomycetes</taxon>
        <taxon>Sordariomycetidae</taxon>
        <taxon>Sordariales</taxon>
        <taxon>Sordariales incertae sedis</taxon>
        <taxon>Madurella</taxon>
    </lineage>
</organism>
<dbReference type="Proteomes" id="UP001628179">
    <property type="component" value="Unassembled WGS sequence"/>
</dbReference>
<evidence type="ECO:0000313" key="3">
    <source>
        <dbReference type="Proteomes" id="UP001628179"/>
    </source>
</evidence>
<gene>
    <name evidence="2" type="ORF">MFIFM68171_00008</name>
</gene>
<dbReference type="RefSeq" id="XP_070911531.1">
    <property type="nucleotide sequence ID" value="XM_071055430.1"/>
</dbReference>
<feature type="region of interest" description="Disordered" evidence="1">
    <location>
        <begin position="202"/>
        <end position="223"/>
    </location>
</feature>
<reference evidence="2 3" key="1">
    <citation type="submission" date="2024-09" db="EMBL/GenBank/DDBJ databases">
        <title>Itraconazole resistance in Madurella fahalii resulting from another homologue of gene encoding cytochrome P450 14-alpha sterol demethylase (CYP51).</title>
        <authorList>
            <person name="Yoshioka I."/>
            <person name="Fahal A.H."/>
            <person name="Kaneko S."/>
            <person name="Yaguchi T."/>
        </authorList>
    </citation>
    <scope>NUCLEOTIDE SEQUENCE [LARGE SCALE GENOMIC DNA]</scope>
    <source>
        <strain evidence="2 3">IFM 68171</strain>
    </source>
</reference>
<evidence type="ECO:0008006" key="4">
    <source>
        <dbReference type="Google" id="ProtNLM"/>
    </source>
</evidence>